<keyword evidence="6" id="KW-1185">Reference proteome</keyword>
<dbReference type="InterPro" id="IPR050313">
    <property type="entry name" value="Carb_Metab_HTH_regulators"/>
</dbReference>
<accession>A0ABV1RES2</accession>
<name>A0ABV1RES2_9ALTE</name>
<dbReference type="PANTHER" id="PTHR30363">
    <property type="entry name" value="HTH-TYPE TRANSCRIPTIONAL REGULATOR SRLR-RELATED"/>
    <property type="match status" value="1"/>
</dbReference>
<sequence length="260" mass="29154">MLEIQRQQLLLDILDEKKFVTVAEFTQLLKSSEATIRRDLVKLDKQNKLVRVHGGAQAKEPSQKSSRKHIAGDAFWVSRETKADAKRLIAKKACELCEEGESIIINGGSSTYMMGEFLRDRNMNILTNSFVLAQELAELSTNQISMPGGEIYRKQGIILSAYDNDTTQHYSASKMFMGTPGISEFGVTESDALLIRSEQKLRKQAEKLIILADSSKLEKRSSFIFCNLKDVDVLITDSEADSQILAQYEKHGVEIIIADC</sequence>
<gene>
    <name evidence="5" type="ORF">ABS311_05200</name>
</gene>
<dbReference type="RefSeq" id="WP_143873131.1">
    <property type="nucleotide sequence ID" value="NZ_CP041661.1"/>
</dbReference>
<dbReference type="InterPro" id="IPR001034">
    <property type="entry name" value="DeoR_HTH"/>
</dbReference>
<dbReference type="GO" id="GO:0003677">
    <property type="term" value="F:DNA binding"/>
    <property type="evidence" value="ECO:0007669"/>
    <property type="project" value="UniProtKB-KW"/>
</dbReference>
<proteinExistence type="predicted"/>
<organism evidence="5 6">
    <name type="scientific">Catenovulum sediminis</name>
    <dbReference type="NCBI Taxonomy" id="1740262"/>
    <lineage>
        <taxon>Bacteria</taxon>
        <taxon>Pseudomonadati</taxon>
        <taxon>Pseudomonadota</taxon>
        <taxon>Gammaproteobacteria</taxon>
        <taxon>Alteromonadales</taxon>
        <taxon>Alteromonadaceae</taxon>
        <taxon>Catenovulum</taxon>
    </lineage>
</organism>
<dbReference type="Pfam" id="PF08220">
    <property type="entry name" value="HTH_DeoR"/>
    <property type="match status" value="1"/>
</dbReference>
<dbReference type="InterPro" id="IPR036390">
    <property type="entry name" value="WH_DNA-bd_sf"/>
</dbReference>
<dbReference type="SUPFAM" id="SSF46785">
    <property type="entry name" value="Winged helix' DNA-binding domain"/>
    <property type="match status" value="1"/>
</dbReference>
<evidence type="ECO:0000313" key="6">
    <source>
        <dbReference type="Proteomes" id="UP001467690"/>
    </source>
</evidence>
<evidence type="ECO:0000256" key="3">
    <source>
        <dbReference type="ARBA" id="ARBA00023163"/>
    </source>
</evidence>
<evidence type="ECO:0000259" key="4">
    <source>
        <dbReference type="PROSITE" id="PS51000"/>
    </source>
</evidence>
<dbReference type="InterPro" id="IPR037171">
    <property type="entry name" value="NagB/RpiA_transferase-like"/>
</dbReference>
<evidence type="ECO:0000256" key="2">
    <source>
        <dbReference type="ARBA" id="ARBA00023125"/>
    </source>
</evidence>
<dbReference type="PRINTS" id="PR00037">
    <property type="entry name" value="HTHLACR"/>
</dbReference>
<reference evidence="5 6" key="1">
    <citation type="submission" date="2024-06" db="EMBL/GenBank/DDBJ databases">
        <authorList>
            <person name="Chen R.Y."/>
        </authorList>
    </citation>
    <scope>NUCLEOTIDE SEQUENCE [LARGE SCALE GENOMIC DNA]</scope>
    <source>
        <strain evidence="5 6">D2</strain>
    </source>
</reference>
<dbReference type="PROSITE" id="PS51000">
    <property type="entry name" value="HTH_DEOR_2"/>
    <property type="match status" value="1"/>
</dbReference>
<keyword evidence="3" id="KW-0804">Transcription</keyword>
<dbReference type="InterPro" id="IPR014036">
    <property type="entry name" value="DeoR-like_C"/>
</dbReference>
<dbReference type="SMART" id="SM01134">
    <property type="entry name" value="DeoRC"/>
    <property type="match status" value="1"/>
</dbReference>
<dbReference type="InterPro" id="IPR018356">
    <property type="entry name" value="Tscrpt_reg_HTH_DeoR_CS"/>
</dbReference>
<comment type="caution">
    <text evidence="5">The sequence shown here is derived from an EMBL/GenBank/DDBJ whole genome shotgun (WGS) entry which is preliminary data.</text>
</comment>
<keyword evidence="2 5" id="KW-0238">DNA-binding</keyword>
<dbReference type="Proteomes" id="UP001467690">
    <property type="component" value="Unassembled WGS sequence"/>
</dbReference>
<dbReference type="SUPFAM" id="SSF100950">
    <property type="entry name" value="NagB/RpiA/CoA transferase-like"/>
    <property type="match status" value="1"/>
</dbReference>
<dbReference type="Pfam" id="PF00455">
    <property type="entry name" value="DeoRC"/>
    <property type="match status" value="1"/>
</dbReference>
<dbReference type="SMART" id="SM00420">
    <property type="entry name" value="HTH_DEOR"/>
    <property type="match status" value="1"/>
</dbReference>
<protein>
    <submittedName>
        <fullName evidence="5">DeoR/GlpR family DNA-binding transcription regulator</fullName>
    </submittedName>
</protein>
<evidence type="ECO:0000313" key="5">
    <source>
        <dbReference type="EMBL" id="MER2491276.1"/>
    </source>
</evidence>
<dbReference type="EMBL" id="JBELOE010000102">
    <property type="protein sequence ID" value="MER2491276.1"/>
    <property type="molecule type" value="Genomic_DNA"/>
</dbReference>
<keyword evidence="1" id="KW-0805">Transcription regulation</keyword>
<feature type="domain" description="HTH deoR-type" evidence="4">
    <location>
        <begin position="3"/>
        <end position="58"/>
    </location>
</feature>
<dbReference type="Gene3D" id="3.40.50.1360">
    <property type="match status" value="1"/>
</dbReference>
<dbReference type="PROSITE" id="PS00894">
    <property type="entry name" value="HTH_DEOR_1"/>
    <property type="match status" value="1"/>
</dbReference>
<evidence type="ECO:0000256" key="1">
    <source>
        <dbReference type="ARBA" id="ARBA00023015"/>
    </source>
</evidence>
<dbReference type="PANTHER" id="PTHR30363:SF55">
    <property type="entry name" value="HTH-TYPE TRANSCRIPTIONAL REGULATOR ULAR"/>
    <property type="match status" value="1"/>
</dbReference>